<evidence type="ECO:0000256" key="1">
    <source>
        <dbReference type="SAM" id="MobiDB-lite"/>
    </source>
</evidence>
<protein>
    <submittedName>
        <fullName evidence="2">Uncharacterized protein</fullName>
    </submittedName>
</protein>
<evidence type="ECO:0000313" key="3">
    <source>
        <dbReference type="Proteomes" id="UP000289340"/>
    </source>
</evidence>
<keyword evidence="3" id="KW-1185">Reference proteome</keyword>
<organism evidence="2 3">
    <name type="scientific">Glycine soja</name>
    <name type="common">Wild soybean</name>
    <dbReference type="NCBI Taxonomy" id="3848"/>
    <lineage>
        <taxon>Eukaryota</taxon>
        <taxon>Viridiplantae</taxon>
        <taxon>Streptophyta</taxon>
        <taxon>Embryophyta</taxon>
        <taxon>Tracheophyta</taxon>
        <taxon>Spermatophyta</taxon>
        <taxon>Magnoliopsida</taxon>
        <taxon>eudicotyledons</taxon>
        <taxon>Gunneridae</taxon>
        <taxon>Pentapetalae</taxon>
        <taxon>rosids</taxon>
        <taxon>fabids</taxon>
        <taxon>Fabales</taxon>
        <taxon>Fabaceae</taxon>
        <taxon>Papilionoideae</taxon>
        <taxon>50 kb inversion clade</taxon>
        <taxon>NPAAA clade</taxon>
        <taxon>indigoferoid/millettioid clade</taxon>
        <taxon>Phaseoleae</taxon>
        <taxon>Glycine</taxon>
        <taxon>Glycine subgen. Soja</taxon>
    </lineage>
</organism>
<comment type="caution">
    <text evidence="2">The sequence shown here is derived from an EMBL/GenBank/DDBJ whole genome shotgun (WGS) entry which is preliminary data.</text>
</comment>
<accession>A0A445FL91</accession>
<evidence type="ECO:0000313" key="2">
    <source>
        <dbReference type="EMBL" id="RZB49607.1"/>
    </source>
</evidence>
<dbReference type="AlphaFoldDB" id="A0A445FL91"/>
<dbReference type="PANTHER" id="PTHR32246">
    <property type="entry name" value="INGRESSION PROTEIN FIC1"/>
    <property type="match status" value="1"/>
</dbReference>
<dbReference type="Proteomes" id="UP000289340">
    <property type="component" value="Chromosome 19"/>
</dbReference>
<feature type="region of interest" description="Disordered" evidence="1">
    <location>
        <begin position="138"/>
        <end position="165"/>
    </location>
</feature>
<sequence>MVEIYSHAWLRQVLIGTVAVLVTNLLPPNRKPKLRFVALQIRRPSGRPQGILNIGINLLDSTMRSMPLYSELSSSAVGYWDNIIKNKNAKTEDDDDDNTQHHHLPLDSSLLTLQRCQSEKNDSTVNDYAYHGNAKHYGYDGQDSDEGVRKGGVFNEGSLISDVGP</sequence>
<dbReference type="EMBL" id="QZWG01000019">
    <property type="protein sequence ID" value="RZB49607.1"/>
    <property type="molecule type" value="Genomic_DNA"/>
</dbReference>
<name>A0A445FL91_GLYSO</name>
<reference evidence="2 3" key="1">
    <citation type="submission" date="2018-09" db="EMBL/GenBank/DDBJ databases">
        <title>A high-quality reference genome of wild soybean provides a powerful tool to mine soybean genomes.</title>
        <authorList>
            <person name="Xie M."/>
            <person name="Chung C.Y.L."/>
            <person name="Li M.-W."/>
            <person name="Wong F.-L."/>
            <person name="Chan T.-F."/>
            <person name="Lam H.-M."/>
        </authorList>
    </citation>
    <scope>NUCLEOTIDE SEQUENCE [LARGE SCALE GENOMIC DNA]</scope>
    <source>
        <strain evidence="3">cv. W05</strain>
        <tissue evidence="2">Hypocotyl of etiolated seedlings</tissue>
    </source>
</reference>
<dbReference type="PANTHER" id="PTHR32246:SF83">
    <property type="entry name" value="CALCIUM-DEPENDENT LIPID-BINDING (CALB DOMAIN) FAMILY PROTEIN"/>
    <property type="match status" value="1"/>
</dbReference>
<gene>
    <name evidence="2" type="ORF">D0Y65_052499</name>
</gene>
<proteinExistence type="predicted"/>